<gene>
    <name evidence="11" type="primary">argS</name>
    <name evidence="16" type="ordered locus">Cphy_1535</name>
</gene>
<dbReference type="Pfam" id="PF00750">
    <property type="entry name" value="tRNA-synt_1d"/>
    <property type="match status" value="1"/>
</dbReference>
<dbReference type="HOGENOM" id="CLU_006406_6_1_9"/>
<evidence type="ECO:0000256" key="5">
    <source>
        <dbReference type="ARBA" id="ARBA00022598"/>
    </source>
</evidence>
<dbReference type="PRINTS" id="PR01038">
    <property type="entry name" value="TRNASYNTHARG"/>
</dbReference>
<dbReference type="KEGG" id="cpy:Cphy_1535"/>
<evidence type="ECO:0000313" key="17">
    <source>
        <dbReference type="Proteomes" id="UP000000370"/>
    </source>
</evidence>
<dbReference type="eggNOG" id="COG0018">
    <property type="taxonomic scope" value="Bacteria"/>
</dbReference>
<evidence type="ECO:0000259" key="14">
    <source>
        <dbReference type="SMART" id="SM00836"/>
    </source>
</evidence>
<name>A9KQJ6_LACP7</name>
<dbReference type="InterPro" id="IPR036695">
    <property type="entry name" value="Arg-tRNA-synth_N_sf"/>
</dbReference>
<feature type="coiled-coil region" evidence="13">
    <location>
        <begin position="41"/>
        <end position="68"/>
    </location>
</feature>
<dbReference type="SUPFAM" id="SSF55190">
    <property type="entry name" value="Arginyl-tRNA synthetase (ArgRS), N-terminal 'additional' domain"/>
    <property type="match status" value="1"/>
</dbReference>
<dbReference type="HAMAP" id="MF_00123">
    <property type="entry name" value="Arg_tRNA_synth"/>
    <property type="match status" value="1"/>
</dbReference>
<evidence type="ECO:0000313" key="16">
    <source>
        <dbReference type="EMBL" id="ABX41909.1"/>
    </source>
</evidence>
<dbReference type="InterPro" id="IPR001412">
    <property type="entry name" value="aa-tRNA-synth_I_CS"/>
</dbReference>
<keyword evidence="6 11" id="KW-0547">Nucleotide-binding</keyword>
<dbReference type="GO" id="GO:0005524">
    <property type="term" value="F:ATP binding"/>
    <property type="evidence" value="ECO:0007669"/>
    <property type="project" value="UniProtKB-UniRule"/>
</dbReference>
<dbReference type="EC" id="6.1.1.19" evidence="11"/>
<dbReference type="Proteomes" id="UP000000370">
    <property type="component" value="Chromosome"/>
</dbReference>
<evidence type="ECO:0000256" key="6">
    <source>
        <dbReference type="ARBA" id="ARBA00022741"/>
    </source>
</evidence>
<evidence type="ECO:0000256" key="9">
    <source>
        <dbReference type="ARBA" id="ARBA00023146"/>
    </source>
</evidence>
<evidence type="ECO:0000256" key="11">
    <source>
        <dbReference type="HAMAP-Rule" id="MF_00123"/>
    </source>
</evidence>
<dbReference type="RefSeq" id="WP_012199563.1">
    <property type="nucleotide sequence ID" value="NC_010001.1"/>
</dbReference>
<accession>A9KQJ6</accession>
<evidence type="ECO:0000256" key="1">
    <source>
        <dbReference type="ARBA" id="ARBA00004496"/>
    </source>
</evidence>
<dbReference type="EMBL" id="CP000885">
    <property type="protein sequence ID" value="ABX41909.1"/>
    <property type="molecule type" value="Genomic_DNA"/>
</dbReference>
<keyword evidence="5 11" id="KW-0436">Ligase</keyword>
<dbReference type="Pfam" id="PF05746">
    <property type="entry name" value="DALR_1"/>
    <property type="match status" value="1"/>
</dbReference>
<dbReference type="SMART" id="SM01016">
    <property type="entry name" value="Arg_tRNA_synt_N"/>
    <property type="match status" value="1"/>
</dbReference>
<keyword evidence="17" id="KW-1185">Reference proteome</keyword>
<feature type="short sequence motif" description="'HIGH' region" evidence="11">
    <location>
        <begin position="180"/>
        <end position="190"/>
    </location>
</feature>
<comment type="similarity">
    <text evidence="2 11 12">Belongs to the class-I aminoacyl-tRNA synthetase family.</text>
</comment>
<dbReference type="CDD" id="cd00671">
    <property type="entry name" value="ArgRS_core"/>
    <property type="match status" value="1"/>
</dbReference>
<evidence type="ECO:0000256" key="8">
    <source>
        <dbReference type="ARBA" id="ARBA00022917"/>
    </source>
</evidence>
<feature type="domain" description="DALR anticodon binding" evidence="14">
    <location>
        <begin position="508"/>
        <end position="624"/>
    </location>
</feature>
<protein>
    <recommendedName>
        <fullName evidence="11">Arginine--tRNA ligase</fullName>
        <ecNumber evidence="11">6.1.1.19</ecNumber>
    </recommendedName>
    <alternativeName>
        <fullName evidence="11">Arginyl-tRNA synthetase</fullName>
        <shortName evidence="11">ArgRS</shortName>
    </alternativeName>
</protein>
<dbReference type="SUPFAM" id="SSF52374">
    <property type="entry name" value="Nucleotidylyl transferase"/>
    <property type="match status" value="1"/>
</dbReference>
<dbReference type="InterPro" id="IPR008909">
    <property type="entry name" value="DALR_anticod-bd"/>
</dbReference>
<dbReference type="SMART" id="SM00836">
    <property type="entry name" value="DALR_1"/>
    <property type="match status" value="1"/>
</dbReference>
<keyword evidence="7 11" id="KW-0067">ATP-binding</keyword>
<keyword evidence="4 11" id="KW-0963">Cytoplasm</keyword>
<sequence length="624" mass="72568">MKGVLSDLIYESCQEMMKEITNVEKTKEGKIKGKKAKDLTIKEWKTNKGIVEEEIDKEEIDKEEIDKEEIDKERFTKDQIKNLLEVPSNQIYGDYSLPCFYFTKIFKMAPKLIAEVIKEKIKMMDTEGILKNLEVVNGFLNLYLNKENHIKKLLFEGRKEDFGCGKAGLAQTVCIDYSSPNIAKNFHVGHLRTTLIGNSLYHIYKKLGYQVIRINHLGDWGTQFGKLIVAYQKWSNKEAVEEKGIEELLRIYIKFSKESEQNLELEEEARSWFVKMEQGEKEALTIWKWFKEISMIEFERIYDLLGVSFDYYTGESFYMDKVPDLVRELMEKHLLSESEGAKIVDLNQFDMPPCMIIKKDGSSIYHSRDLAAVLYRKKQYQFDKCIYVTGQEQKLHFEQVFKVIELMGYEWSQNLIHVPYGLVRLQGVKLSSRTGNIVYAEDILTEAIKRALELIHQKNPNLDQPKEVARKIGIGAIIFHDLFHQRMKDVDFSWEDVLSFEGTTGPYVQYTYARAKSILKKAENKPKIDEVDVSLLSDVTTYSLLKIISEYKESIYEAANRFEPSVIARYTILLSTAFNKFYHECNILNADENLRDARLIVVDLTQEITKDAMGLLGIECPEEM</sequence>
<dbReference type="PANTHER" id="PTHR11956">
    <property type="entry name" value="ARGINYL-TRNA SYNTHETASE"/>
    <property type="match status" value="1"/>
</dbReference>
<dbReference type="FunFam" id="1.10.730.10:FF:000006">
    <property type="entry name" value="Arginyl-tRNA synthetase 2, mitochondrial"/>
    <property type="match status" value="1"/>
</dbReference>
<evidence type="ECO:0000256" key="3">
    <source>
        <dbReference type="ARBA" id="ARBA00011245"/>
    </source>
</evidence>
<dbReference type="GO" id="GO:0006420">
    <property type="term" value="P:arginyl-tRNA aminoacylation"/>
    <property type="evidence" value="ECO:0007669"/>
    <property type="project" value="UniProtKB-UniRule"/>
</dbReference>
<dbReference type="InterPro" id="IPR014729">
    <property type="entry name" value="Rossmann-like_a/b/a_fold"/>
</dbReference>
<feature type="domain" description="Arginyl tRNA synthetase N-terminal" evidence="15">
    <location>
        <begin position="64"/>
        <end position="144"/>
    </location>
</feature>
<evidence type="ECO:0000256" key="7">
    <source>
        <dbReference type="ARBA" id="ARBA00022840"/>
    </source>
</evidence>
<evidence type="ECO:0000256" key="13">
    <source>
        <dbReference type="SAM" id="Coils"/>
    </source>
</evidence>
<comment type="subunit">
    <text evidence="3 11">Monomer.</text>
</comment>
<evidence type="ECO:0000256" key="2">
    <source>
        <dbReference type="ARBA" id="ARBA00005594"/>
    </source>
</evidence>
<dbReference type="InterPro" id="IPR035684">
    <property type="entry name" value="ArgRS_core"/>
</dbReference>
<reference evidence="17" key="1">
    <citation type="submission" date="2007-11" db="EMBL/GenBank/DDBJ databases">
        <title>Complete genome sequence of Clostridium phytofermentans ISDg.</title>
        <authorList>
            <person name="Leschine S.B."/>
            <person name="Warnick T.A."/>
            <person name="Blanchard J.L."/>
            <person name="Schnell D.J."/>
            <person name="Petit E.L."/>
            <person name="LaTouf W.G."/>
            <person name="Copeland A."/>
            <person name="Lucas S."/>
            <person name="Lapidus A."/>
            <person name="Barry K."/>
            <person name="Glavina del Rio T."/>
            <person name="Dalin E."/>
            <person name="Tice H."/>
            <person name="Pitluck S."/>
            <person name="Kiss H."/>
            <person name="Brettin T."/>
            <person name="Bruce D."/>
            <person name="Detter J.C."/>
            <person name="Han C."/>
            <person name="Kuske C."/>
            <person name="Schmutz J."/>
            <person name="Larimer F."/>
            <person name="Land M."/>
            <person name="Hauser L."/>
            <person name="Kyrpides N."/>
            <person name="Kim E.A."/>
            <person name="Richardson P."/>
        </authorList>
    </citation>
    <scope>NUCLEOTIDE SEQUENCE [LARGE SCALE GENOMIC DNA]</scope>
    <source>
        <strain evidence="17">ATCC 700394 / DSM 18823 / ISDg</strain>
    </source>
</reference>
<dbReference type="FunFam" id="3.40.50.620:FF:000116">
    <property type="entry name" value="Arginine--tRNA ligase"/>
    <property type="match status" value="1"/>
</dbReference>
<dbReference type="PROSITE" id="PS00178">
    <property type="entry name" value="AA_TRNA_LIGASE_I"/>
    <property type="match status" value="1"/>
</dbReference>
<organism evidence="16 17">
    <name type="scientific">Lachnoclostridium phytofermentans (strain ATCC 700394 / DSM 18823 / ISDg)</name>
    <name type="common">Clostridium phytofermentans</name>
    <dbReference type="NCBI Taxonomy" id="357809"/>
    <lineage>
        <taxon>Bacteria</taxon>
        <taxon>Bacillati</taxon>
        <taxon>Bacillota</taxon>
        <taxon>Clostridia</taxon>
        <taxon>Lachnospirales</taxon>
        <taxon>Lachnospiraceae</taxon>
    </lineage>
</organism>
<dbReference type="Gene3D" id="1.10.730.10">
    <property type="entry name" value="Isoleucyl-tRNA Synthetase, Domain 1"/>
    <property type="match status" value="1"/>
</dbReference>
<dbReference type="PANTHER" id="PTHR11956:SF5">
    <property type="entry name" value="ARGININE--TRNA LIGASE, CYTOPLASMIC"/>
    <property type="match status" value="1"/>
</dbReference>
<evidence type="ECO:0000256" key="4">
    <source>
        <dbReference type="ARBA" id="ARBA00022490"/>
    </source>
</evidence>
<dbReference type="GO" id="GO:0005737">
    <property type="term" value="C:cytoplasm"/>
    <property type="evidence" value="ECO:0007669"/>
    <property type="project" value="UniProtKB-SubCell"/>
</dbReference>
<proteinExistence type="inferred from homology"/>
<dbReference type="SUPFAM" id="SSF47323">
    <property type="entry name" value="Anticodon-binding domain of a subclass of class I aminoacyl-tRNA synthetases"/>
    <property type="match status" value="1"/>
</dbReference>
<keyword evidence="9 11" id="KW-0030">Aminoacyl-tRNA synthetase</keyword>
<evidence type="ECO:0000256" key="10">
    <source>
        <dbReference type="ARBA" id="ARBA00049339"/>
    </source>
</evidence>
<comment type="catalytic activity">
    <reaction evidence="10 11">
        <text>tRNA(Arg) + L-arginine + ATP = L-arginyl-tRNA(Arg) + AMP + diphosphate</text>
        <dbReference type="Rhea" id="RHEA:20301"/>
        <dbReference type="Rhea" id="RHEA-COMP:9658"/>
        <dbReference type="Rhea" id="RHEA-COMP:9673"/>
        <dbReference type="ChEBI" id="CHEBI:30616"/>
        <dbReference type="ChEBI" id="CHEBI:32682"/>
        <dbReference type="ChEBI" id="CHEBI:33019"/>
        <dbReference type="ChEBI" id="CHEBI:78442"/>
        <dbReference type="ChEBI" id="CHEBI:78513"/>
        <dbReference type="ChEBI" id="CHEBI:456215"/>
        <dbReference type="EC" id="6.1.1.19"/>
    </reaction>
</comment>
<keyword evidence="8 11" id="KW-0648">Protein biosynthesis</keyword>
<dbReference type="AlphaFoldDB" id="A9KQJ6"/>
<dbReference type="InterPro" id="IPR009080">
    <property type="entry name" value="tRNAsynth_Ia_anticodon-bd"/>
</dbReference>
<dbReference type="InterPro" id="IPR001278">
    <property type="entry name" value="Arg-tRNA-ligase"/>
</dbReference>
<dbReference type="Gene3D" id="3.30.1360.70">
    <property type="entry name" value="Arginyl tRNA synthetase N-terminal domain"/>
    <property type="match status" value="1"/>
</dbReference>
<comment type="subcellular location">
    <subcellularLocation>
        <location evidence="1 11">Cytoplasm</location>
    </subcellularLocation>
</comment>
<dbReference type="Gene3D" id="3.40.50.620">
    <property type="entry name" value="HUPs"/>
    <property type="match status" value="1"/>
</dbReference>
<dbReference type="NCBIfam" id="TIGR00456">
    <property type="entry name" value="argS"/>
    <property type="match status" value="1"/>
</dbReference>
<dbReference type="STRING" id="357809.Cphy_1535"/>
<evidence type="ECO:0000259" key="15">
    <source>
        <dbReference type="SMART" id="SM01016"/>
    </source>
</evidence>
<dbReference type="CDD" id="cd07956">
    <property type="entry name" value="Anticodon_Ia_Arg"/>
    <property type="match status" value="1"/>
</dbReference>
<dbReference type="InterPro" id="IPR005148">
    <property type="entry name" value="Arg-tRNA-synth_N"/>
</dbReference>
<keyword evidence="13" id="KW-0175">Coiled coil</keyword>
<dbReference type="Pfam" id="PF03485">
    <property type="entry name" value="Arg_tRNA_synt_N"/>
    <property type="match status" value="1"/>
</dbReference>
<dbReference type="GO" id="GO:0004814">
    <property type="term" value="F:arginine-tRNA ligase activity"/>
    <property type="evidence" value="ECO:0007669"/>
    <property type="project" value="UniProtKB-UniRule"/>
</dbReference>
<evidence type="ECO:0000256" key="12">
    <source>
        <dbReference type="RuleBase" id="RU363038"/>
    </source>
</evidence>